<dbReference type="EMBL" id="JBBNAF010000003">
    <property type="protein sequence ID" value="KAK9159422.1"/>
    <property type="molecule type" value="Genomic_DNA"/>
</dbReference>
<organism evidence="3 4">
    <name type="scientific">Stephania yunnanensis</name>
    <dbReference type="NCBI Taxonomy" id="152371"/>
    <lineage>
        <taxon>Eukaryota</taxon>
        <taxon>Viridiplantae</taxon>
        <taxon>Streptophyta</taxon>
        <taxon>Embryophyta</taxon>
        <taxon>Tracheophyta</taxon>
        <taxon>Spermatophyta</taxon>
        <taxon>Magnoliopsida</taxon>
        <taxon>Ranunculales</taxon>
        <taxon>Menispermaceae</taxon>
        <taxon>Menispermoideae</taxon>
        <taxon>Cissampelideae</taxon>
        <taxon>Stephania</taxon>
    </lineage>
</organism>
<sequence>MAMKEDSSSSDELNNGTISPPHIFSSNPTKPSLHSNFLPSLKLTISNNSINLIRPPNPITCSSSPSLKIVKNPSLDNHIVKQNKMRFVQKLKTLLLSKPKHFIPIRILYKCRSYLSLHKPKSILSMIHRYPSIFQLFTIPSHSPLSPNCEQLCVGLTEQALALSVQEQTLKASIESLLANKLQKLLMLATHHRLLLNKLVHLGPDLGLPRNFRSCLCNQYPDRFKVVETSYGRALELVSWDSSLAVPLETTLLRDWTKDLIVERPLKFKHGGGGGGIGIRPETMAAEKRACGVVREVLGMTMERRTLVDHLTHFRKDFGLPNKLRGMIVRHPELFYVSMKGERDSVFLLEGYDDKGGLVVKDELVEAKERLMGLVRESKVMRRERRNFNAGCHESDVDDFVAYDSGGGDHDDGGCEDGFEDLFVDGEEWESFEDGGEEELVFDDGGEVQFWSAEGSIQHW</sequence>
<evidence type="ECO:0000259" key="2">
    <source>
        <dbReference type="Pfam" id="PF11955"/>
    </source>
</evidence>
<feature type="region of interest" description="Disordered" evidence="1">
    <location>
        <begin position="1"/>
        <end position="25"/>
    </location>
</feature>
<dbReference type="PANTHER" id="PTHR31476:SF2">
    <property type="entry name" value="UBIQUITIN CARBOXYL-TERMINAL HYDROLASE FAMILY PROTEIN"/>
    <property type="match status" value="1"/>
</dbReference>
<keyword evidence="4" id="KW-1185">Reference proteome</keyword>
<dbReference type="PANTHER" id="PTHR31476">
    <property type="entry name" value="PROTEIN WHAT'S THIS FACTOR 1 HOMOLOG, CHLOROPLASTIC"/>
    <property type="match status" value="1"/>
</dbReference>
<dbReference type="InterPro" id="IPR021099">
    <property type="entry name" value="PORR_domain"/>
</dbReference>
<dbReference type="Pfam" id="PF11955">
    <property type="entry name" value="PORR"/>
    <property type="match status" value="2"/>
</dbReference>
<feature type="compositionally biased region" description="Polar residues" evidence="1">
    <location>
        <begin position="10"/>
        <end position="25"/>
    </location>
</feature>
<feature type="domain" description="PORR" evidence="2">
    <location>
        <begin position="279"/>
        <end position="379"/>
    </location>
</feature>
<proteinExistence type="predicted"/>
<dbReference type="AlphaFoldDB" id="A0AAP0KX39"/>
<comment type="caution">
    <text evidence="3">The sequence shown here is derived from an EMBL/GenBank/DDBJ whole genome shotgun (WGS) entry which is preliminary data.</text>
</comment>
<name>A0AAP0KX39_9MAGN</name>
<dbReference type="Proteomes" id="UP001420932">
    <property type="component" value="Unassembled WGS sequence"/>
</dbReference>
<accession>A0AAP0KX39</accession>
<dbReference type="GO" id="GO:0003723">
    <property type="term" value="F:RNA binding"/>
    <property type="evidence" value="ECO:0007669"/>
    <property type="project" value="InterPro"/>
</dbReference>
<feature type="domain" description="PORR" evidence="2">
    <location>
        <begin position="70"/>
        <end position="268"/>
    </location>
</feature>
<evidence type="ECO:0000256" key="1">
    <source>
        <dbReference type="SAM" id="MobiDB-lite"/>
    </source>
</evidence>
<evidence type="ECO:0000313" key="3">
    <source>
        <dbReference type="EMBL" id="KAK9159422.1"/>
    </source>
</evidence>
<gene>
    <name evidence="3" type="ORF">Syun_005763</name>
</gene>
<reference evidence="3 4" key="1">
    <citation type="submission" date="2024-01" db="EMBL/GenBank/DDBJ databases">
        <title>Genome assemblies of Stephania.</title>
        <authorList>
            <person name="Yang L."/>
        </authorList>
    </citation>
    <scope>NUCLEOTIDE SEQUENCE [LARGE SCALE GENOMIC DNA]</scope>
    <source>
        <strain evidence="3">YNDBR</strain>
        <tissue evidence="3">Leaf</tissue>
    </source>
</reference>
<evidence type="ECO:0000313" key="4">
    <source>
        <dbReference type="Proteomes" id="UP001420932"/>
    </source>
</evidence>
<dbReference type="InterPro" id="IPR045040">
    <property type="entry name" value="PORR_fam"/>
</dbReference>
<protein>
    <recommendedName>
        <fullName evidence="2">PORR domain-containing protein</fullName>
    </recommendedName>
</protein>